<name>A0A059BBH7_EUCGR</name>
<proteinExistence type="predicted"/>
<dbReference type="InParanoid" id="A0A059BBH7"/>
<accession>A0A059BBH7</accession>
<sequence>MTIGHQIHCFYPVKMSKNSLIMYLHKEPSGLHRKLSSNRQQPLQLEGRTSTLASSCDNKDKCGTHFLALQSL</sequence>
<organism evidence="1">
    <name type="scientific">Eucalyptus grandis</name>
    <name type="common">Flooded gum</name>
    <dbReference type="NCBI Taxonomy" id="71139"/>
    <lineage>
        <taxon>Eukaryota</taxon>
        <taxon>Viridiplantae</taxon>
        <taxon>Streptophyta</taxon>
        <taxon>Embryophyta</taxon>
        <taxon>Tracheophyta</taxon>
        <taxon>Spermatophyta</taxon>
        <taxon>Magnoliopsida</taxon>
        <taxon>eudicotyledons</taxon>
        <taxon>Gunneridae</taxon>
        <taxon>Pentapetalae</taxon>
        <taxon>rosids</taxon>
        <taxon>malvids</taxon>
        <taxon>Myrtales</taxon>
        <taxon>Myrtaceae</taxon>
        <taxon>Myrtoideae</taxon>
        <taxon>Eucalypteae</taxon>
        <taxon>Eucalyptus</taxon>
    </lineage>
</organism>
<gene>
    <name evidence="1" type="ORF">EUGRSUZ_G01027</name>
</gene>
<dbReference type="Gramene" id="KCW63384">
    <property type="protein sequence ID" value="KCW63384"/>
    <property type="gene ID" value="EUGRSUZ_G01027"/>
</dbReference>
<protein>
    <submittedName>
        <fullName evidence="1">Uncharacterized protein</fullName>
    </submittedName>
</protein>
<dbReference type="AlphaFoldDB" id="A0A059BBH7"/>
<reference evidence="1" key="1">
    <citation type="submission" date="2013-07" db="EMBL/GenBank/DDBJ databases">
        <title>The genome of Eucalyptus grandis.</title>
        <authorList>
            <person name="Schmutz J."/>
            <person name="Hayes R."/>
            <person name="Myburg A."/>
            <person name="Tuskan G."/>
            <person name="Grattapaglia D."/>
            <person name="Rokhsar D.S."/>
        </authorList>
    </citation>
    <scope>NUCLEOTIDE SEQUENCE</scope>
    <source>
        <tissue evidence="1">Leaf extractions</tissue>
    </source>
</reference>
<evidence type="ECO:0000313" key="1">
    <source>
        <dbReference type="EMBL" id="KCW63384.1"/>
    </source>
</evidence>
<dbReference type="EMBL" id="KK198759">
    <property type="protein sequence ID" value="KCW63384.1"/>
    <property type="molecule type" value="Genomic_DNA"/>
</dbReference>